<organism evidence="1 2">
    <name type="scientific">Roseateles subflavus</name>
    <dbReference type="NCBI Taxonomy" id="3053353"/>
    <lineage>
        <taxon>Bacteria</taxon>
        <taxon>Pseudomonadati</taxon>
        <taxon>Pseudomonadota</taxon>
        <taxon>Betaproteobacteria</taxon>
        <taxon>Burkholderiales</taxon>
        <taxon>Sphaerotilaceae</taxon>
        <taxon>Roseateles</taxon>
    </lineage>
</organism>
<evidence type="ECO:0000313" key="1">
    <source>
        <dbReference type="EMBL" id="MDL5034569.1"/>
    </source>
</evidence>
<evidence type="ECO:0000313" key="2">
    <source>
        <dbReference type="Proteomes" id="UP001238603"/>
    </source>
</evidence>
<accession>A0ABT7LQ68</accession>
<dbReference type="Proteomes" id="UP001238603">
    <property type="component" value="Unassembled WGS sequence"/>
</dbReference>
<comment type="caution">
    <text evidence="1">The sequence shown here is derived from an EMBL/GenBank/DDBJ whole genome shotgun (WGS) entry which is preliminary data.</text>
</comment>
<dbReference type="EMBL" id="JASVDS010000010">
    <property type="protein sequence ID" value="MDL5034569.1"/>
    <property type="molecule type" value="Genomic_DNA"/>
</dbReference>
<name>A0ABT7LQ68_9BURK</name>
<proteinExistence type="predicted"/>
<evidence type="ECO:0008006" key="3">
    <source>
        <dbReference type="Google" id="ProtNLM"/>
    </source>
</evidence>
<gene>
    <name evidence="1" type="ORF">QRD43_21875</name>
</gene>
<dbReference type="RefSeq" id="WP_285984643.1">
    <property type="nucleotide sequence ID" value="NZ_JASVDS010000010.1"/>
</dbReference>
<protein>
    <recommendedName>
        <fullName evidence="3">RiboL-PSP-HEPN domain-containing protein</fullName>
    </recommendedName>
</protein>
<reference evidence="1 2" key="1">
    <citation type="submission" date="2023-06" db="EMBL/GenBank/DDBJ databases">
        <title>Pelomonas sp. APW6 16S ribosomal RNA gene genome sequencing and assembly.</title>
        <authorList>
            <person name="Woo H."/>
        </authorList>
    </citation>
    <scope>NUCLEOTIDE SEQUENCE [LARGE SCALE GENOMIC DNA]</scope>
    <source>
        <strain evidence="1 2">APW6</strain>
    </source>
</reference>
<sequence>MAAISALPQQVHPNAPAGLHPKYVRQVVELAFMGLVAAWEEFLEQALVRYVAGAKAKNGYKPTPRYGLAKDISHAYELLSRDPSYDPLKHYLKVTDTKWVRTNADFFFSSHTFSALQQKADLLSHASSIRNRVAHSSEKCRADFKATALHFLQPANGKLTQGYAPGDFLLAGVQRHFGQPVVQAGHTHFEAYAKLYEELAGKIVP</sequence>
<keyword evidence="2" id="KW-1185">Reference proteome</keyword>